<dbReference type="InterPro" id="IPR027417">
    <property type="entry name" value="P-loop_NTPase"/>
</dbReference>
<feature type="domain" description="Kinesin motor" evidence="8">
    <location>
        <begin position="521"/>
        <end position="1068"/>
    </location>
</feature>
<keyword evidence="6" id="KW-0175">Coiled coil</keyword>
<dbReference type="HOGENOM" id="CLU_253783_0_0_1"/>
<proteinExistence type="inferred from homology"/>
<dbReference type="PROSITE" id="PS50067">
    <property type="entry name" value="KINESIN_MOTOR_2"/>
    <property type="match status" value="1"/>
</dbReference>
<dbReference type="GO" id="GO:0007018">
    <property type="term" value="P:microtubule-based movement"/>
    <property type="evidence" value="ECO:0007669"/>
    <property type="project" value="InterPro"/>
</dbReference>
<dbReference type="Pfam" id="PF00225">
    <property type="entry name" value="Kinesin"/>
    <property type="match status" value="1"/>
</dbReference>
<dbReference type="KEGG" id="mbe:MBM_04270"/>
<keyword evidence="3 5" id="KW-0067">ATP-binding</keyword>
<keyword evidence="10" id="KW-1185">Reference proteome</keyword>
<dbReference type="SUPFAM" id="SSF52540">
    <property type="entry name" value="P-loop containing nucleoside triphosphate hydrolases"/>
    <property type="match status" value="1"/>
</dbReference>
<accession>K1XX91</accession>
<comment type="similarity">
    <text evidence="5">Belongs to the TRAFAC class myosin-kinesin ATPase superfamily. Kinesin family.</text>
</comment>
<dbReference type="Gene3D" id="3.40.850.10">
    <property type="entry name" value="Kinesin motor domain"/>
    <property type="match status" value="2"/>
</dbReference>
<dbReference type="GO" id="GO:0003777">
    <property type="term" value="F:microtubule motor activity"/>
    <property type="evidence" value="ECO:0007669"/>
    <property type="project" value="InterPro"/>
</dbReference>
<evidence type="ECO:0000256" key="3">
    <source>
        <dbReference type="ARBA" id="ARBA00022840"/>
    </source>
</evidence>
<dbReference type="InterPro" id="IPR036961">
    <property type="entry name" value="Kinesin_motor_dom_sf"/>
</dbReference>
<evidence type="ECO:0000313" key="9">
    <source>
        <dbReference type="EMBL" id="EKD17409.1"/>
    </source>
</evidence>
<dbReference type="InterPro" id="IPR027640">
    <property type="entry name" value="Kinesin-like_fam"/>
</dbReference>
<dbReference type="InParanoid" id="K1XX91"/>
<dbReference type="GO" id="GO:0005871">
    <property type="term" value="C:kinesin complex"/>
    <property type="evidence" value="ECO:0007669"/>
    <property type="project" value="TreeGrafter"/>
</dbReference>
<sequence>MSTTFQIIHQGRVHVCNRRDLHFNTVIAKAYRGLEGVAIGEPGQGSSRWEPKLEIHFAHAFSIHHLIRSVVLDSTLHALRTRLGRGWLLRDDVVKPFGDKRQSLRSVCTFDLDRGLFLYEEGISYPYSDGRKSSHLQLPLSRLRDPALALLHRSELTTFKPDAPPTQDLSPFSPPYHRPQAQIHTRRLILTTRIFRDFSRQWRHVLRASYADTTFRKFAKAIISIATCSFRVDKISSRRSARTRGPSVSVLDLPTWEPYGDHIFVIGRTVVILNQELSIALSTAKAKAKEACATAKPASQDACNSNGTYLLFSLRYIVLCHADSAGNLINTRPLPFMDGLTPPTESSIAVILQALLPSHPCPHTPTHRLPVELQDQILQHISKDSFEAARLGCVLDLGSAYRWTRANDWPRRGGPVELSTSHSHRTGTTPVESRICFKNAYSGISPVKNCTPELLMSVVLLIRSMWVSTRVLVVLPTQPITITTSRKTTPGTSTLHNHDTVPPPISSNPIKMDPQHKQASHFEVYLRLRPPPAGQPPAERFLTVEEPSEDAAPTHITLNPPNDNRRRAIEKFEFTEVFEEDSSQLDLFQGTGVLPLVEGVLGPQGGEGRDALLATLGVTGSGKSHTILGSRSQRGLTQLALDLLFRSISHNILDPATTTSLHATVAASDPSEAQVMSAQMFLDTIYGDPSGASRASSRAPTPMVVLLPSSNVSQPLHFTSRNLYPPLLECTESPKSIRLVLPVQEEHVQTKRTGHQSESSDPVPLASFIPSYMHSTLTKAVKYVTKSPFKGESSHVPPTPRRTVLQRPSVLPQSPDITALTVDADPNAEYAILISMYEVYNDRIFDLLTPAIPGKTAKDFKRRPLLFKPTEQSPDRKVVAGLRKIICGSMKEALMVLEAGLHERRVAGTGSNSVSSRSHGFFCVEVKKRRQGRIVHPWGGSALTIVDLAGSERARDAKTQGATLAEAGKINESLMYLGQCLQMQSELASSAKPNLVPFRQCKLTELLFSNSFPSTSHQTISSTTSHHHHQQHAPRNPQKAVMIVTADPLGDFNATSQILRYSALAREITVPRIPSVTSTILAQSNAVGSHYFSHRHPGSSPLNDTERATMEIAALEIARMSEEIDGLRAELRDSQQESLETEAHLESMQDRMNELEQEIREECYAEMEVRLASEMARWKAVWAAEKDNNDEHLDKKLEIYTRSIDSADEAQTHGSEDKENAHRGPMKEVVGDLESENARLRREVEMLRREVSMRSPSKRMPLRESRLRDRTPEFAMEEAFEKMSVHEDEPAIEQQQSRSPVKKVKKLTARRWELKNGNLALDWNRSGSLAEIEGSSRLLSYSGPIRWERAAVQQLRRAKKGRHSGASYLSEIDRSLPYQHMTGEPFMRPRGYILVAQGSSTFPLESFYR</sequence>
<dbReference type="GO" id="GO:0005524">
    <property type="term" value="F:ATP binding"/>
    <property type="evidence" value="ECO:0007669"/>
    <property type="project" value="UniProtKB-UniRule"/>
</dbReference>
<dbReference type="Proteomes" id="UP000006753">
    <property type="component" value="Unassembled WGS sequence"/>
</dbReference>
<evidence type="ECO:0000259" key="8">
    <source>
        <dbReference type="PROSITE" id="PS50067"/>
    </source>
</evidence>
<evidence type="ECO:0000256" key="4">
    <source>
        <dbReference type="ARBA" id="ARBA00023175"/>
    </source>
</evidence>
<feature type="region of interest" description="Disordered" evidence="7">
    <location>
        <begin position="485"/>
        <end position="509"/>
    </location>
</feature>
<keyword evidence="4 5" id="KW-0505">Motor protein</keyword>
<keyword evidence="1" id="KW-0493">Microtubule</keyword>
<evidence type="ECO:0000256" key="6">
    <source>
        <dbReference type="SAM" id="Coils"/>
    </source>
</evidence>
<evidence type="ECO:0000313" key="10">
    <source>
        <dbReference type="Proteomes" id="UP000006753"/>
    </source>
</evidence>
<dbReference type="STRING" id="1072389.K1XX91"/>
<evidence type="ECO:0000256" key="1">
    <source>
        <dbReference type="ARBA" id="ARBA00022701"/>
    </source>
</evidence>
<feature type="compositionally biased region" description="Low complexity" evidence="7">
    <location>
        <begin position="485"/>
        <end position="494"/>
    </location>
</feature>
<name>K1XX91_MARBU</name>
<protein>
    <submittedName>
        <fullName evidence="9">Kinesin family protein</fullName>
    </submittedName>
</protein>
<feature type="region of interest" description="Disordered" evidence="7">
    <location>
        <begin position="1285"/>
        <end position="1304"/>
    </location>
</feature>
<dbReference type="SMART" id="SM00129">
    <property type="entry name" value="KISc"/>
    <property type="match status" value="1"/>
</dbReference>
<dbReference type="eggNOG" id="KOG0247">
    <property type="taxonomic scope" value="Eukaryota"/>
</dbReference>
<dbReference type="PANTHER" id="PTHR24115:SF1008">
    <property type="entry name" value="KINESIN-LIKE PROTEIN SUBITO"/>
    <property type="match status" value="1"/>
</dbReference>
<dbReference type="GO" id="GO:0016887">
    <property type="term" value="F:ATP hydrolysis activity"/>
    <property type="evidence" value="ECO:0007669"/>
    <property type="project" value="TreeGrafter"/>
</dbReference>
<dbReference type="PANTHER" id="PTHR24115">
    <property type="entry name" value="KINESIN-RELATED"/>
    <property type="match status" value="1"/>
</dbReference>
<feature type="binding site" evidence="5">
    <location>
        <begin position="617"/>
        <end position="624"/>
    </location>
    <ligand>
        <name>ATP</name>
        <dbReference type="ChEBI" id="CHEBI:30616"/>
    </ligand>
</feature>
<dbReference type="OrthoDB" id="123929at2759"/>
<evidence type="ECO:0000256" key="2">
    <source>
        <dbReference type="ARBA" id="ARBA00022741"/>
    </source>
</evidence>
<feature type="coiled-coil region" evidence="6">
    <location>
        <begin position="1110"/>
        <end position="1165"/>
    </location>
</feature>
<dbReference type="GO" id="GO:0008017">
    <property type="term" value="F:microtubule binding"/>
    <property type="evidence" value="ECO:0007669"/>
    <property type="project" value="InterPro"/>
</dbReference>
<gene>
    <name evidence="9" type="ORF">MBM_04270</name>
</gene>
<organism evidence="9 10">
    <name type="scientific">Marssonina brunnea f. sp. multigermtubi (strain MB_m1)</name>
    <name type="common">Marssonina leaf spot fungus</name>
    <dbReference type="NCBI Taxonomy" id="1072389"/>
    <lineage>
        <taxon>Eukaryota</taxon>
        <taxon>Fungi</taxon>
        <taxon>Dikarya</taxon>
        <taxon>Ascomycota</taxon>
        <taxon>Pezizomycotina</taxon>
        <taxon>Leotiomycetes</taxon>
        <taxon>Helotiales</taxon>
        <taxon>Drepanopezizaceae</taxon>
        <taxon>Drepanopeziza</taxon>
    </lineage>
</organism>
<dbReference type="InterPro" id="IPR001752">
    <property type="entry name" value="Kinesin_motor_dom"/>
</dbReference>
<keyword evidence="2 5" id="KW-0547">Nucleotide-binding</keyword>
<dbReference type="FunFam" id="3.40.850.10:FF:000120">
    <property type="entry name" value="Kinesin family protein"/>
    <property type="match status" value="1"/>
</dbReference>
<evidence type="ECO:0000256" key="5">
    <source>
        <dbReference type="PROSITE-ProRule" id="PRU00283"/>
    </source>
</evidence>
<dbReference type="FunFam" id="3.40.850.10:FF:000091">
    <property type="entry name" value="Kinesin family protein"/>
    <property type="match status" value="1"/>
</dbReference>
<dbReference type="GO" id="GO:0005634">
    <property type="term" value="C:nucleus"/>
    <property type="evidence" value="ECO:0007669"/>
    <property type="project" value="TreeGrafter"/>
</dbReference>
<dbReference type="GO" id="GO:0005874">
    <property type="term" value="C:microtubule"/>
    <property type="evidence" value="ECO:0007669"/>
    <property type="project" value="UniProtKB-KW"/>
</dbReference>
<reference evidence="9 10" key="1">
    <citation type="journal article" date="2012" name="BMC Genomics">
        <title>Sequencing the genome of Marssonina brunnea reveals fungus-poplar co-evolution.</title>
        <authorList>
            <person name="Zhu S."/>
            <person name="Cao Y.-Z."/>
            <person name="Jiang C."/>
            <person name="Tan B.-Y."/>
            <person name="Wang Z."/>
            <person name="Feng S."/>
            <person name="Zhang L."/>
            <person name="Su X.-H."/>
            <person name="Brejova B."/>
            <person name="Vinar T."/>
            <person name="Xu M."/>
            <person name="Wang M.-X."/>
            <person name="Zhang S.-G."/>
            <person name="Huang M.-R."/>
            <person name="Wu R."/>
            <person name="Zhou Y."/>
        </authorList>
    </citation>
    <scope>NUCLEOTIDE SEQUENCE [LARGE SCALE GENOMIC DNA]</scope>
    <source>
        <strain evidence="9 10">MB_m1</strain>
    </source>
</reference>
<evidence type="ECO:0000256" key="7">
    <source>
        <dbReference type="SAM" id="MobiDB-lite"/>
    </source>
</evidence>
<dbReference type="EMBL" id="JH921436">
    <property type="protein sequence ID" value="EKD17409.1"/>
    <property type="molecule type" value="Genomic_DNA"/>
</dbReference>